<evidence type="ECO:0000313" key="3">
    <source>
        <dbReference type="Proteomes" id="UP001207930"/>
    </source>
</evidence>
<dbReference type="InterPro" id="IPR012902">
    <property type="entry name" value="N_methyl_site"/>
</dbReference>
<protein>
    <submittedName>
        <fullName evidence="2">Prepilin-type N-terminal cleavage/methylation domain-containing protein</fullName>
    </submittedName>
</protein>
<dbReference type="RefSeq" id="WP_264501849.1">
    <property type="nucleotide sequence ID" value="NZ_JAPDDS010000007.1"/>
</dbReference>
<evidence type="ECO:0000256" key="1">
    <source>
        <dbReference type="SAM" id="Phobius"/>
    </source>
</evidence>
<dbReference type="PROSITE" id="PS00409">
    <property type="entry name" value="PROKAR_NTER_METHYL"/>
    <property type="match status" value="1"/>
</dbReference>
<dbReference type="EMBL" id="JAPDDS010000007">
    <property type="protein sequence ID" value="MCW1885892.1"/>
    <property type="molecule type" value="Genomic_DNA"/>
</dbReference>
<accession>A0ABT3FR08</accession>
<keyword evidence="3" id="KW-1185">Reference proteome</keyword>
<organism evidence="2 3">
    <name type="scientific">Luteolibacter flavescens</name>
    <dbReference type="NCBI Taxonomy" id="1859460"/>
    <lineage>
        <taxon>Bacteria</taxon>
        <taxon>Pseudomonadati</taxon>
        <taxon>Verrucomicrobiota</taxon>
        <taxon>Verrucomicrobiia</taxon>
        <taxon>Verrucomicrobiales</taxon>
        <taxon>Verrucomicrobiaceae</taxon>
        <taxon>Luteolibacter</taxon>
    </lineage>
</organism>
<dbReference type="Pfam" id="PF07963">
    <property type="entry name" value="N_methyl"/>
    <property type="match status" value="1"/>
</dbReference>
<dbReference type="NCBIfam" id="TIGR02532">
    <property type="entry name" value="IV_pilin_GFxxxE"/>
    <property type="match status" value="1"/>
</dbReference>
<proteinExistence type="predicted"/>
<dbReference type="Proteomes" id="UP001207930">
    <property type="component" value="Unassembled WGS sequence"/>
</dbReference>
<keyword evidence="1" id="KW-0472">Membrane</keyword>
<name>A0ABT3FR08_9BACT</name>
<dbReference type="SUPFAM" id="SSF54523">
    <property type="entry name" value="Pili subunits"/>
    <property type="match status" value="1"/>
</dbReference>
<comment type="caution">
    <text evidence="2">The sequence shown here is derived from an EMBL/GenBank/DDBJ whole genome shotgun (WGS) entry which is preliminary data.</text>
</comment>
<reference evidence="2 3" key="1">
    <citation type="submission" date="2022-10" db="EMBL/GenBank/DDBJ databases">
        <title>Luteolibacter flavescens strain MCCC 1K03193, whole genome shotgun sequencing project.</title>
        <authorList>
            <person name="Zhao G."/>
            <person name="Shen L."/>
        </authorList>
    </citation>
    <scope>NUCLEOTIDE SEQUENCE [LARGE SCALE GENOMIC DNA]</scope>
    <source>
        <strain evidence="2 3">MCCC 1K03193</strain>
    </source>
</reference>
<keyword evidence="1" id="KW-0812">Transmembrane</keyword>
<dbReference type="InterPro" id="IPR045584">
    <property type="entry name" value="Pilin-like"/>
</dbReference>
<sequence>MHQKTARPARGFSLIELLVVILIISVLLTMGAVGLKSMGGKGTTTGIATAEAVFDEARAIAVGKGTRSRVLVDVNNPRDADNYKRRMVVVYEELNPQGEPQKDKWVVSSRAIMLPEGVYFSETYSKKNHKSGDGNLDTENIDTDKQAFNGNYIAYEFNSEGICQTAGASFILGTGTRPLGEQPHVTGSAKRDFSGFVVWRNGRTSLFRGPEEMNIPTTVTTF</sequence>
<gene>
    <name evidence="2" type="ORF">OKA04_14225</name>
</gene>
<feature type="transmembrane region" description="Helical" evidence="1">
    <location>
        <begin position="12"/>
        <end position="35"/>
    </location>
</feature>
<evidence type="ECO:0000313" key="2">
    <source>
        <dbReference type="EMBL" id="MCW1885892.1"/>
    </source>
</evidence>
<keyword evidence="1" id="KW-1133">Transmembrane helix</keyword>